<evidence type="ECO:0000313" key="5">
    <source>
        <dbReference type="EMBL" id="SIP90689.1"/>
    </source>
</evidence>
<name>A0A1N6NF38_9RHOO</name>
<dbReference type="PANTHER" id="PTHR28620:SF1">
    <property type="entry name" value="CENP-V_GFA DOMAIN-CONTAINING PROTEIN"/>
    <property type="match status" value="1"/>
</dbReference>
<organism evidence="5 6">
    <name type="scientific">Aromatoleum tolulyticum</name>
    <dbReference type="NCBI Taxonomy" id="34027"/>
    <lineage>
        <taxon>Bacteria</taxon>
        <taxon>Pseudomonadati</taxon>
        <taxon>Pseudomonadota</taxon>
        <taxon>Betaproteobacteria</taxon>
        <taxon>Rhodocyclales</taxon>
        <taxon>Rhodocyclaceae</taxon>
        <taxon>Aromatoleum</taxon>
    </lineage>
</organism>
<sequence length="151" mass="16439">MTHGTLHGGCHCGNLRVDVELPRPAASYSPRACDCDYCRKHGAAYVSDPAGRLHIEVRDLAALGRYRQGNGLAEFLFCKACGVLVAVAYAESGHTWATINHLALEATRDFGAATPVSPRTLSAEDKVVRWKAVWFPQVTFKVLGMLTKEVP</sequence>
<comment type="similarity">
    <text evidence="1">Belongs to the Gfa family.</text>
</comment>
<dbReference type="RefSeq" id="WP_076600297.1">
    <property type="nucleotide sequence ID" value="NZ_FTMD01000001.1"/>
</dbReference>
<accession>A0A1N6NF38</accession>
<dbReference type="PROSITE" id="PS51891">
    <property type="entry name" value="CENP_V_GFA"/>
    <property type="match status" value="1"/>
</dbReference>
<reference evidence="6" key="1">
    <citation type="submission" date="2017-01" db="EMBL/GenBank/DDBJ databases">
        <authorList>
            <person name="Varghese N."/>
            <person name="Submissions S."/>
        </authorList>
    </citation>
    <scope>NUCLEOTIDE SEQUENCE [LARGE SCALE GENOMIC DNA]</scope>
    <source>
        <strain evidence="6">ATCC 51758</strain>
    </source>
</reference>
<dbReference type="InterPro" id="IPR052355">
    <property type="entry name" value="CENP-V-like"/>
</dbReference>
<dbReference type="AlphaFoldDB" id="A0A1N6NF38"/>
<evidence type="ECO:0000256" key="1">
    <source>
        <dbReference type="ARBA" id="ARBA00005495"/>
    </source>
</evidence>
<keyword evidence="6" id="KW-1185">Reference proteome</keyword>
<dbReference type="GO" id="GO:0016846">
    <property type="term" value="F:carbon-sulfur lyase activity"/>
    <property type="evidence" value="ECO:0007669"/>
    <property type="project" value="InterPro"/>
</dbReference>
<evidence type="ECO:0000259" key="4">
    <source>
        <dbReference type="PROSITE" id="PS51891"/>
    </source>
</evidence>
<dbReference type="Gene3D" id="2.170.150.70">
    <property type="match status" value="1"/>
</dbReference>
<gene>
    <name evidence="5" type="ORF">SAMN05421829_101271</name>
</gene>
<dbReference type="Pfam" id="PF04828">
    <property type="entry name" value="GFA"/>
    <property type="match status" value="1"/>
</dbReference>
<dbReference type="InterPro" id="IPR011057">
    <property type="entry name" value="Mss4-like_sf"/>
</dbReference>
<dbReference type="SUPFAM" id="SSF51316">
    <property type="entry name" value="Mss4-like"/>
    <property type="match status" value="1"/>
</dbReference>
<dbReference type="GO" id="GO:0046872">
    <property type="term" value="F:metal ion binding"/>
    <property type="evidence" value="ECO:0007669"/>
    <property type="project" value="UniProtKB-KW"/>
</dbReference>
<proteinExistence type="inferred from homology"/>
<evidence type="ECO:0000256" key="2">
    <source>
        <dbReference type="ARBA" id="ARBA00022723"/>
    </source>
</evidence>
<keyword evidence="3" id="KW-0862">Zinc</keyword>
<keyword evidence="2" id="KW-0479">Metal-binding</keyword>
<dbReference type="InterPro" id="IPR006913">
    <property type="entry name" value="CENP-V/GFA"/>
</dbReference>
<dbReference type="PANTHER" id="PTHR28620">
    <property type="entry name" value="CENTROMERE PROTEIN V"/>
    <property type="match status" value="1"/>
</dbReference>
<dbReference type="STRING" id="34027.SAMN05421829_101271"/>
<evidence type="ECO:0000313" key="6">
    <source>
        <dbReference type="Proteomes" id="UP000186819"/>
    </source>
</evidence>
<dbReference type="Proteomes" id="UP000186819">
    <property type="component" value="Unassembled WGS sequence"/>
</dbReference>
<dbReference type="OrthoDB" id="327703at2"/>
<feature type="domain" description="CENP-V/GFA" evidence="4">
    <location>
        <begin position="6"/>
        <end position="131"/>
    </location>
</feature>
<protein>
    <submittedName>
        <fullName evidence="5">Uncharacterized conserved protein</fullName>
    </submittedName>
</protein>
<evidence type="ECO:0000256" key="3">
    <source>
        <dbReference type="ARBA" id="ARBA00022833"/>
    </source>
</evidence>
<dbReference type="EMBL" id="FTMD01000001">
    <property type="protein sequence ID" value="SIP90689.1"/>
    <property type="molecule type" value="Genomic_DNA"/>
</dbReference>